<dbReference type="RefSeq" id="WP_068903568.1">
    <property type="nucleotide sequence ID" value="NZ_JBHUIF010000028.1"/>
</dbReference>
<feature type="transmembrane region" description="Helical" evidence="1">
    <location>
        <begin position="6"/>
        <end position="24"/>
    </location>
</feature>
<comment type="caution">
    <text evidence="2">The sequence shown here is derived from an EMBL/GenBank/DDBJ whole genome shotgun (WGS) entry which is preliminary data.</text>
</comment>
<dbReference type="Pfam" id="PF04247">
    <property type="entry name" value="SirB"/>
    <property type="match status" value="1"/>
</dbReference>
<evidence type="ECO:0000313" key="2">
    <source>
        <dbReference type="EMBL" id="ODA31857.1"/>
    </source>
</evidence>
<dbReference type="EMBL" id="LYBM01000028">
    <property type="protein sequence ID" value="ODA31857.1"/>
    <property type="molecule type" value="Genomic_DNA"/>
</dbReference>
<sequence length="126" mass="13733">MYSALKHIHLLAIAISVTFFIVRFSWQLAGSQMSQKKWVKVSPHIIDTVLLASGISLIVITGFIPFTEGGQWLTEKITCVLAYIALGVVAMRPQAGKLYRVFAFGGALGWVYAAATLALSKSSFLL</sequence>
<gene>
    <name evidence="2" type="ORF">A8L45_14650</name>
</gene>
<evidence type="ECO:0000313" key="3">
    <source>
        <dbReference type="Proteomes" id="UP000094936"/>
    </source>
</evidence>
<feature type="transmembrane region" description="Helical" evidence="1">
    <location>
        <begin position="45"/>
        <end position="66"/>
    </location>
</feature>
<dbReference type="OrthoDB" id="5588650at2"/>
<dbReference type="Proteomes" id="UP000094936">
    <property type="component" value="Unassembled WGS sequence"/>
</dbReference>
<dbReference type="STRING" id="1080227.A8L45_14650"/>
<dbReference type="InterPro" id="IPR007360">
    <property type="entry name" value="SirB"/>
</dbReference>
<organism evidence="2 3">
    <name type="scientific">Veronia pacifica</name>
    <dbReference type="NCBI Taxonomy" id="1080227"/>
    <lineage>
        <taxon>Bacteria</taxon>
        <taxon>Pseudomonadati</taxon>
        <taxon>Pseudomonadota</taxon>
        <taxon>Gammaproteobacteria</taxon>
        <taxon>Vibrionales</taxon>
        <taxon>Vibrionaceae</taxon>
        <taxon>Veronia</taxon>
    </lineage>
</organism>
<reference evidence="2 3" key="1">
    <citation type="submission" date="2016-05" db="EMBL/GenBank/DDBJ databases">
        <title>Genomic Taxonomy of the Vibrionaceae.</title>
        <authorList>
            <person name="Gomez-Gil B."/>
            <person name="Enciso-Ibarra J."/>
        </authorList>
    </citation>
    <scope>NUCLEOTIDE SEQUENCE [LARGE SCALE GENOMIC DNA]</scope>
    <source>
        <strain evidence="2 3">CAIM 1920</strain>
    </source>
</reference>
<feature type="transmembrane region" description="Helical" evidence="1">
    <location>
        <begin position="98"/>
        <end position="119"/>
    </location>
</feature>
<keyword evidence="3" id="KW-1185">Reference proteome</keyword>
<evidence type="ECO:0000256" key="1">
    <source>
        <dbReference type="SAM" id="Phobius"/>
    </source>
</evidence>
<accession>A0A1C3EF32</accession>
<keyword evidence="1" id="KW-1133">Transmembrane helix</keyword>
<name>A0A1C3EF32_9GAMM</name>
<dbReference type="PIRSF" id="PIRSF005610">
    <property type="entry name" value="SirB"/>
    <property type="match status" value="1"/>
</dbReference>
<keyword evidence="1" id="KW-0812">Transmembrane</keyword>
<keyword evidence="1" id="KW-0472">Membrane</keyword>
<dbReference type="AlphaFoldDB" id="A0A1C3EF32"/>
<proteinExistence type="predicted"/>
<protein>
    <submittedName>
        <fullName evidence="2">Invasion protein</fullName>
    </submittedName>
</protein>
<dbReference type="PANTHER" id="PTHR39594">
    <property type="entry name" value="PROTEIN YCHQ"/>
    <property type="match status" value="1"/>
</dbReference>
<dbReference type="GO" id="GO:0005886">
    <property type="term" value="C:plasma membrane"/>
    <property type="evidence" value="ECO:0007669"/>
    <property type="project" value="TreeGrafter"/>
</dbReference>
<dbReference type="PANTHER" id="PTHR39594:SF1">
    <property type="entry name" value="PROTEIN YCHQ"/>
    <property type="match status" value="1"/>
</dbReference>